<gene>
    <name evidence="2" type="ORF">DS2_06171</name>
</gene>
<evidence type="ECO:0000313" key="3">
    <source>
        <dbReference type="Proteomes" id="UP000019276"/>
    </source>
</evidence>
<sequence>MTVDSDTNTSSQESHNDTQHGVSWLQLVRSFERRYAALIQLVMADVQLSVKALFVCLFCLLLMSGLALVSWCGLLAIVAFALHAIGLNWFTVATLVLAFNIVMLLVVRSIFNSSKKELALSQSLKAIFQKTS</sequence>
<feature type="transmembrane region" description="Helical" evidence="1">
    <location>
        <begin position="87"/>
        <end position="107"/>
    </location>
</feature>
<evidence type="ECO:0000313" key="2">
    <source>
        <dbReference type="EMBL" id="EWH10854.1"/>
    </source>
</evidence>
<keyword evidence="1" id="KW-0472">Membrane</keyword>
<reference evidence="2 3" key="1">
    <citation type="journal article" date="2014" name="Genome Announc.">
        <title>Draft Genome Sequence of the Agar-Degrading Bacterium Catenovulum sp. Strain DS-2, Isolated from Intestines of Haliotis diversicolor.</title>
        <authorList>
            <person name="Shan D."/>
            <person name="Li X."/>
            <person name="Gu Z."/>
            <person name="Wei G."/>
            <person name="Gao Z."/>
            <person name="Shao Z."/>
        </authorList>
    </citation>
    <scope>NUCLEOTIDE SEQUENCE [LARGE SCALE GENOMIC DNA]</scope>
    <source>
        <strain evidence="2 3">DS-2</strain>
    </source>
</reference>
<comment type="caution">
    <text evidence="2">The sequence shown here is derived from an EMBL/GenBank/DDBJ whole genome shotgun (WGS) entry which is preliminary data.</text>
</comment>
<feature type="transmembrane region" description="Helical" evidence="1">
    <location>
        <begin position="52"/>
        <end position="81"/>
    </location>
</feature>
<dbReference type="eggNOG" id="ENOG502ZJ61">
    <property type="taxonomic scope" value="Bacteria"/>
</dbReference>
<dbReference type="Proteomes" id="UP000019276">
    <property type="component" value="Unassembled WGS sequence"/>
</dbReference>
<dbReference type="EMBL" id="ARZY01000008">
    <property type="protein sequence ID" value="EWH10854.1"/>
    <property type="molecule type" value="Genomic_DNA"/>
</dbReference>
<keyword evidence="3" id="KW-1185">Reference proteome</keyword>
<proteinExistence type="predicted"/>
<name>W7QD78_9ALTE</name>
<protein>
    <recommendedName>
        <fullName evidence="4">Phage holin family protein</fullName>
    </recommendedName>
</protein>
<evidence type="ECO:0000256" key="1">
    <source>
        <dbReference type="SAM" id="Phobius"/>
    </source>
</evidence>
<organism evidence="2 3">
    <name type="scientific">Catenovulum agarivorans DS-2</name>
    <dbReference type="NCBI Taxonomy" id="1328313"/>
    <lineage>
        <taxon>Bacteria</taxon>
        <taxon>Pseudomonadati</taxon>
        <taxon>Pseudomonadota</taxon>
        <taxon>Gammaproteobacteria</taxon>
        <taxon>Alteromonadales</taxon>
        <taxon>Alteromonadaceae</taxon>
        <taxon>Catenovulum</taxon>
    </lineage>
</organism>
<accession>W7QD78</accession>
<dbReference type="STRING" id="1328313.DS2_06171"/>
<evidence type="ECO:0008006" key="4">
    <source>
        <dbReference type="Google" id="ProtNLM"/>
    </source>
</evidence>
<keyword evidence="1" id="KW-1133">Transmembrane helix</keyword>
<dbReference type="RefSeq" id="WP_035013809.1">
    <property type="nucleotide sequence ID" value="NZ_ARZY01000008.1"/>
</dbReference>
<dbReference type="AlphaFoldDB" id="W7QD78"/>
<keyword evidence="1" id="KW-0812">Transmembrane</keyword>